<evidence type="ECO:0000313" key="2">
    <source>
        <dbReference type="EMBL" id="QOL48145.1"/>
    </source>
</evidence>
<gene>
    <name evidence="2" type="ORF">LPB04_14195</name>
</gene>
<dbReference type="KEGG" id="mlir:LPB04_14195"/>
<evidence type="ECO:0000313" key="3">
    <source>
        <dbReference type="Proteomes" id="UP000593875"/>
    </source>
</evidence>
<proteinExistence type="predicted"/>
<dbReference type="RefSeq" id="WP_193685191.1">
    <property type="nucleotide sequence ID" value="NZ_CP062941.1"/>
</dbReference>
<keyword evidence="1" id="KW-1133">Transmembrane helix</keyword>
<protein>
    <submittedName>
        <fullName evidence="2">Uncharacterized protein</fullName>
    </submittedName>
</protein>
<keyword evidence="1" id="KW-0472">Membrane</keyword>
<keyword evidence="1" id="KW-0812">Transmembrane</keyword>
<keyword evidence="3" id="KW-1185">Reference proteome</keyword>
<organism evidence="2 3">
    <name type="scientific">Massilia litorea</name>
    <dbReference type="NCBI Taxonomy" id="2769491"/>
    <lineage>
        <taxon>Bacteria</taxon>
        <taxon>Pseudomonadati</taxon>
        <taxon>Pseudomonadota</taxon>
        <taxon>Betaproteobacteria</taxon>
        <taxon>Burkholderiales</taxon>
        <taxon>Oxalobacteraceae</taxon>
        <taxon>Telluria group</taxon>
        <taxon>Massilia</taxon>
    </lineage>
</organism>
<reference evidence="2 3" key="1">
    <citation type="submission" date="2020-10" db="EMBL/GenBank/DDBJ databases">
        <title>Genome sequencing of Massilia sp. LPB0304.</title>
        <authorList>
            <person name="Kim J."/>
        </authorList>
    </citation>
    <scope>NUCLEOTIDE SEQUENCE [LARGE SCALE GENOMIC DNA]</scope>
    <source>
        <strain evidence="2 3">LPB0304</strain>
    </source>
</reference>
<name>A0A7L9U1S1_9BURK</name>
<accession>A0A7L9U1S1</accession>
<dbReference type="EMBL" id="CP062941">
    <property type="protein sequence ID" value="QOL48145.1"/>
    <property type="molecule type" value="Genomic_DNA"/>
</dbReference>
<feature type="transmembrane region" description="Helical" evidence="1">
    <location>
        <begin position="22"/>
        <end position="49"/>
    </location>
</feature>
<sequence>MGHNIHTLKEARALALRVWRDAATFFLSIELALMVLVAVSTVAGVFFAFMGDLRSVVAFGFAIAYVAVRSILHVRRKLSWPFI</sequence>
<feature type="transmembrane region" description="Helical" evidence="1">
    <location>
        <begin position="55"/>
        <end position="72"/>
    </location>
</feature>
<dbReference type="AlphaFoldDB" id="A0A7L9U1S1"/>
<evidence type="ECO:0000256" key="1">
    <source>
        <dbReference type="SAM" id="Phobius"/>
    </source>
</evidence>
<dbReference type="Proteomes" id="UP000593875">
    <property type="component" value="Chromosome"/>
</dbReference>